<dbReference type="RefSeq" id="XP_009836920.1">
    <property type="nucleotide sequence ID" value="XM_009838618.1"/>
</dbReference>
<dbReference type="EMBL" id="KI913148">
    <property type="protein sequence ID" value="ETV73494.1"/>
    <property type="molecule type" value="Genomic_DNA"/>
</dbReference>
<feature type="domain" description="Phospholipid/glycerol acyltransferase" evidence="10">
    <location>
        <begin position="125"/>
        <end position="236"/>
    </location>
</feature>
<evidence type="ECO:0000256" key="4">
    <source>
        <dbReference type="ARBA" id="ARBA00022692"/>
    </source>
</evidence>
<dbReference type="OrthoDB" id="272512at2759"/>
<evidence type="ECO:0000256" key="1">
    <source>
        <dbReference type="ARBA" id="ARBA00004370"/>
    </source>
</evidence>
<evidence type="ECO:0000256" key="3">
    <source>
        <dbReference type="ARBA" id="ARBA00022679"/>
    </source>
</evidence>
<evidence type="ECO:0000259" key="10">
    <source>
        <dbReference type="SMART" id="SM00563"/>
    </source>
</evidence>
<evidence type="ECO:0000256" key="7">
    <source>
        <dbReference type="ARBA" id="ARBA00023136"/>
    </source>
</evidence>
<accession>W4G361</accession>
<evidence type="ECO:0000256" key="9">
    <source>
        <dbReference type="SAM" id="Phobius"/>
    </source>
</evidence>
<comment type="similarity">
    <text evidence="2">Belongs to the 1-acyl-sn-glycerol-3-phosphate acyltransferase family.</text>
</comment>
<proteinExistence type="inferred from homology"/>
<keyword evidence="3" id="KW-0808">Transferase</keyword>
<dbReference type="GO" id="GO:0016746">
    <property type="term" value="F:acyltransferase activity"/>
    <property type="evidence" value="ECO:0007669"/>
    <property type="project" value="UniProtKB-KW"/>
</dbReference>
<dbReference type="GO" id="GO:0006629">
    <property type="term" value="P:lipid metabolic process"/>
    <property type="evidence" value="ECO:0007669"/>
    <property type="project" value="UniProtKB-KW"/>
</dbReference>
<evidence type="ECO:0000256" key="2">
    <source>
        <dbReference type="ARBA" id="ARBA00008655"/>
    </source>
</evidence>
<keyword evidence="6" id="KW-0443">Lipid metabolism</keyword>
<reference evidence="11" key="1">
    <citation type="submission" date="2013-12" db="EMBL/GenBank/DDBJ databases">
        <title>The Genome Sequence of Aphanomyces astaci APO3.</title>
        <authorList>
            <consortium name="The Broad Institute Genomics Platform"/>
            <person name="Russ C."/>
            <person name="Tyler B."/>
            <person name="van West P."/>
            <person name="Dieguez-Uribeondo J."/>
            <person name="Young S.K."/>
            <person name="Zeng Q."/>
            <person name="Gargeya S."/>
            <person name="Fitzgerald M."/>
            <person name="Abouelleil A."/>
            <person name="Alvarado L."/>
            <person name="Chapman S.B."/>
            <person name="Gainer-Dewar J."/>
            <person name="Goldberg J."/>
            <person name="Griggs A."/>
            <person name="Gujja S."/>
            <person name="Hansen M."/>
            <person name="Howarth C."/>
            <person name="Imamovic A."/>
            <person name="Ireland A."/>
            <person name="Larimer J."/>
            <person name="McCowan C."/>
            <person name="Murphy C."/>
            <person name="Pearson M."/>
            <person name="Poon T.W."/>
            <person name="Priest M."/>
            <person name="Roberts A."/>
            <person name="Saif S."/>
            <person name="Shea T."/>
            <person name="Sykes S."/>
            <person name="Wortman J."/>
            <person name="Nusbaum C."/>
            <person name="Birren B."/>
        </authorList>
    </citation>
    <scope>NUCLEOTIDE SEQUENCE [LARGE SCALE GENOMIC DNA]</scope>
    <source>
        <strain evidence="11">APO3</strain>
    </source>
</reference>
<dbReference type="Pfam" id="PF01553">
    <property type="entry name" value="Acyltransferase"/>
    <property type="match status" value="1"/>
</dbReference>
<keyword evidence="5 9" id="KW-1133">Transmembrane helix</keyword>
<protein>
    <recommendedName>
        <fullName evidence="10">Phospholipid/glycerol acyltransferase domain-containing protein</fullName>
    </recommendedName>
</protein>
<keyword evidence="4 9" id="KW-0812">Transmembrane</keyword>
<dbReference type="AlphaFoldDB" id="W4G361"/>
<evidence type="ECO:0000256" key="6">
    <source>
        <dbReference type="ARBA" id="ARBA00023098"/>
    </source>
</evidence>
<dbReference type="VEuPathDB" id="FungiDB:H257_11618"/>
<dbReference type="PANTHER" id="PTHR23063">
    <property type="entry name" value="PHOSPHOLIPID ACYLTRANSFERASE"/>
    <property type="match status" value="1"/>
</dbReference>
<evidence type="ECO:0000313" key="11">
    <source>
        <dbReference type="EMBL" id="ETV73494.1"/>
    </source>
</evidence>
<dbReference type="GeneID" id="20813614"/>
<feature type="transmembrane region" description="Helical" evidence="9">
    <location>
        <begin position="79"/>
        <end position="96"/>
    </location>
</feature>
<keyword evidence="8" id="KW-0012">Acyltransferase</keyword>
<dbReference type="GO" id="GO:0016020">
    <property type="term" value="C:membrane"/>
    <property type="evidence" value="ECO:0007669"/>
    <property type="project" value="UniProtKB-SubCell"/>
</dbReference>
<dbReference type="SMART" id="SM00563">
    <property type="entry name" value="PlsC"/>
    <property type="match status" value="1"/>
</dbReference>
<name>W4G361_APHAT</name>
<sequence>MEKYSRWSDLTTGINPFVPPPHQLPANAILRWTQVFFGGILALLRWILLFPLVLGLVLLSAVHTILDHVPFLGRVIHRATDWIVLGLILVVTTIFIKDEAANARRLGLLTPGTKPPALGGIKAGDVIVANHSSVLDILYFGFRYSPVFVFPCASDASKNLVQTFGLLGAFAQAMAPPLTSLTRPVKLQDVLRRTSSPVVVFPEGTRSNGKAVLTFLPILDSLPPPTRVHLVAIRYYELVLILASMLCTSWSIYRHRPSLGIVDTNPKRFRQPIHADRRGGISFAACFHMRTTLSKSRRWPRNSCPRGPLPSNYRRCWRRCCAPRPCT</sequence>
<feature type="transmembrane region" description="Helical" evidence="9">
    <location>
        <begin position="35"/>
        <end position="59"/>
    </location>
</feature>
<evidence type="ECO:0000256" key="8">
    <source>
        <dbReference type="ARBA" id="ARBA00023315"/>
    </source>
</evidence>
<dbReference type="InterPro" id="IPR002123">
    <property type="entry name" value="Plipid/glycerol_acylTrfase"/>
</dbReference>
<evidence type="ECO:0000256" key="5">
    <source>
        <dbReference type="ARBA" id="ARBA00022989"/>
    </source>
</evidence>
<dbReference type="SUPFAM" id="SSF69593">
    <property type="entry name" value="Glycerol-3-phosphate (1)-acyltransferase"/>
    <property type="match status" value="1"/>
</dbReference>
<gene>
    <name evidence="11" type="ORF">H257_11618</name>
</gene>
<dbReference type="PANTHER" id="PTHR23063:SF60">
    <property type="entry name" value="LYSOPHOSPHATIDIC ACID:OLEOYL-COA ACYLTRANSFERASE 1"/>
    <property type="match status" value="1"/>
</dbReference>
<comment type="subcellular location">
    <subcellularLocation>
        <location evidence="1">Membrane</location>
    </subcellularLocation>
</comment>
<organism evidence="11">
    <name type="scientific">Aphanomyces astaci</name>
    <name type="common">Crayfish plague agent</name>
    <dbReference type="NCBI Taxonomy" id="112090"/>
    <lineage>
        <taxon>Eukaryota</taxon>
        <taxon>Sar</taxon>
        <taxon>Stramenopiles</taxon>
        <taxon>Oomycota</taxon>
        <taxon>Saprolegniomycetes</taxon>
        <taxon>Saprolegniales</taxon>
        <taxon>Verrucalvaceae</taxon>
        <taxon>Aphanomyces</taxon>
    </lineage>
</organism>
<keyword evidence="7 9" id="KW-0472">Membrane</keyword>